<feature type="non-terminal residue" evidence="3">
    <location>
        <position position="93"/>
    </location>
</feature>
<protein>
    <submittedName>
        <fullName evidence="3">Uncharacterized protein</fullName>
    </submittedName>
</protein>
<dbReference type="RefSeq" id="XP_030985439.1">
    <property type="nucleotide sequence ID" value="XM_031123160.1"/>
</dbReference>
<feature type="transmembrane region" description="Helical" evidence="1">
    <location>
        <begin position="66"/>
        <end position="88"/>
    </location>
</feature>
<evidence type="ECO:0000313" key="3">
    <source>
        <dbReference type="RefSeq" id="XP_030985439.1"/>
    </source>
</evidence>
<name>A0A6P8BEF5_PYRGI</name>
<dbReference type="KEGG" id="pgri:PgNI_03106"/>
<dbReference type="AlphaFoldDB" id="A0A6P8BEF5"/>
<gene>
    <name evidence="3" type="ORF">PgNI_03106</name>
</gene>
<keyword evidence="2" id="KW-1185">Reference proteome</keyword>
<sequence>SVFNYKHRSICINVKNLRITKPRSTIQGQYWRTPNSGLLERYIHRRFPFSSPSYLSGGESLQTWQLTIQSGILAPILSLIFHVFAAFLTDGIG</sequence>
<dbReference type="GeneID" id="41958071"/>
<evidence type="ECO:0000313" key="2">
    <source>
        <dbReference type="Proteomes" id="UP000515153"/>
    </source>
</evidence>
<accession>A0A6P8BEF5</accession>
<evidence type="ECO:0000256" key="1">
    <source>
        <dbReference type="SAM" id="Phobius"/>
    </source>
</evidence>
<dbReference type="Proteomes" id="UP000515153">
    <property type="component" value="Unplaced"/>
</dbReference>
<keyword evidence="1" id="KW-0472">Membrane</keyword>
<reference evidence="3" key="2">
    <citation type="submission" date="2019-10" db="EMBL/GenBank/DDBJ databases">
        <authorList>
            <consortium name="NCBI Genome Project"/>
        </authorList>
    </citation>
    <scope>NUCLEOTIDE SEQUENCE</scope>
    <source>
        <strain evidence="3">NI907</strain>
    </source>
</reference>
<proteinExistence type="predicted"/>
<feature type="non-terminal residue" evidence="3">
    <location>
        <position position="1"/>
    </location>
</feature>
<reference evidence="3" key="3">
    <citation type="submission" date="2025-08" db="UniProtKB">
        <authorList>
            <consortium name="RefSeq"/>
        </authorList>
    </citation>
    <scope>IDENTIFICATION</scope>
    <source>
        <strain evidence="3">NI907</strain>
    </source>
</reference>
<reference evidence="3" key="1">
    <citation type="journal article" date="2019" name="Mol. Biol. Evol.">
        <title>Blast fungal genomes show frequent chromosomal changes, gene gains and losses, and effector gene turnover.</title>
        <authorList>
            <person name="Gomez Luciano L.B."/>
            <person name="Jason Tsai I."/>
            <person name="Chuma I."/>
            <person name="Tosa Y."/>
            <person name="Chen Y.H."/>
            <person name="Li J.Y."/>
            <person name="Li M.Y."/>
            <person name="Jade Lu M.Y."/>
            <person name="Nakayashiki H."/>
            <person name="Li W.H."/>
        </authorList>
    </citation>
    <scope>NUCLEOTIDE SEQUENCE</scope>
    <source>
        <strain evidence="3">NI907</strain>
    </source>
</reference>
<keyword evidence="1" id="KW-0812">Transmembrane</keyword>
<keyword evidence="1" id="KW-1133">Transmembrane helix</keyword>
<organism evidence="2 3">
    <name type="scientific">Pyricularia grisea</name>
    <name type="common">Crabgrass-specific blast fungus</name>
    <name type="synonym">Magnaporthe grisea</name>
    <dbReference type="NCBI Taxonomy" id="148305"/>
    <lineage>
        <taxon>Eukaryota</taxon>
        <taxon>Fungi</taxon>
        <taxon>Dikarya</taxon>
        <taxon>Ascomycota</taxon>
        <taxon>Pezizomycotina</taxon>
        <taxon>Sordariomycetes</taxon>
        <taxon>Sordariomycetidae</taxon>
        <taxon>Magnaporthales</taxon>
        <taxon>Pyriculariaceae</taxon>
        <taxon>Pyricularia</taxon>
    </lineage>
</organism>